<feature type="domain" description="Glycoside hydrolase family 31 TIM barrel" evidence="8">
    <location>
        <begin position="171"/>
        <end position="220"/>
    </location>
</feature>
<dbReference type="AlphaFoldDB" id="A0A6G1CXM7"/>
<dbReference type="Gene3D" id="3.20.20.80">
    <property type="entry name" value="Glycosidases"/>
    <property type="match status" value="1"/>
</dbReference>
<evidence type="ECO:0000256" key="3">
    <source>
        <dbReference type="ARBA" id="ARBA00022801"/>
    </source>
</evidence>
<dbReference type="Proteomes" id="UP000479710">
    <property type="component" value="Unassembled WGS sequence"/>
</dbReference>
<evidence type="ECO:0000313" key="11">
    <source>
        <dbReference type="Proteomes" id="UP000479710"/>
    </source>
</evidence>
<keyword evidence="4" id="KW-0325">Glycoprotein</keyword>
<dbReference type="GO" id="GO:0000272">
    <property type="term" value="P:polysaccharide catabolic process"/>
    <property type="evidence" value="ECO:0007669"/>
    <property type="project" value="UniProtKB-ARBA"/>
</dbReference>
<evidence type="ECO:0000256" key="4">
    <source>
        <dbReference type="ARBA" id="ARBA00023180"/>
    </source>
</evidence>
<dbReference type="GO" id="GO:0004553">
    <property type="term" value="F:hydrolase activity, hydrolyzing O-glycosyl compounds"/>
    <property type="evidence" value="ECO:0007669"/>
    <property type="project" value="InterPro"/>
</dbReference>
<evidence type="ECO:0000259" key="8">
    <source>
        <dbReference type="Pfam" id="PF01055"/>
    </source>
</evidence>
<dbReference type="Pfam" id="PF21365">
    <property type="entry name" value="Glyco_hydro_31_3rd"/>
    <property type="match status" value="1"/>
</dbReference>
<dbReference type="PANTHER" id="PTHR22762">
    <property type="entry name" value="ALPHA-GLUCOSIDASE"/>
    <property type="match status" value="1"/>
</dbReference>
<comment type="caution">
    <text evidence="10">The sequence shown here is derived from an EMBL/GenBank/DDBJ whole genome shotgun (WGS) entry which is preliminary data.</text>
</comment>
<keyword evidence="3 6" id="KW-0378">Hydrolase</keyword>
<proteinExistence type="inferred from homology"/>
<feature type="domain" description="Glycosyl hydrolase family 31 C-terminal" evidence="9">
    <location>
        <begin position="228"/>
        <end position="291"/>
    </location>
</feature>
<dbReference type="Gene3D" id="2.60.40.1180">
    <property type="entry name" value="Golgi alpha-mannosidase II"/>
    <property type="match status" value="1"/>
</dbReference>
<sequence length="365" mass="40683">MHQEDRGRIVWLLVLLAVTLSVAVANEGEPVSIDYQGGSFVLSLLAIWRAYGAQDSPVAIDITVNLPDQSHVILKGISTDMIIDVRWLPCVNTATCAITNYFLSCEVSGLDCIIVFHAIMGIHGMRAPCKDQLIDLVELLDQSMVFGGVVLCSSCLSMRSTSLDSTGQRTGELGVFYPFSRDHSAISTVRRELYLWESVARSARKALGLHYRLLPYIYTLMYEAHTTGAHIARPLFFSYSGDVETYGIDRQFLLGRGVLASPVLEPGATTVTAYLPAGRWFCLYDYSLAVTTKTGKRVTLPRRRTRRTCTWSAATSCRLAISEERWWQPMQRERAEGMPWRLAASPNLSRSRSSTLTGGALQWRQ</sequence>
<evidence type="ECO:0000256" key="5">
    <source>
        <dbReference type="ARBA" id="ARBA00023295"/>
    </source>
</evidence>
<keyword evidence="5 6" id="KW-0326">Glycosidase</keyword>
<keyword evidence="11" id="KW-1185">Reference proteome</keyword>
<dbReference type="SUPFAM" id="SSF51445">
    <property type="entry name" value="(Trans)glycosidases"/>
    <property type="match status" value="1"/>
</dbReference>
<dbReference type="PANTHER" id="PTHR22762:SF133">
    <property type="entry name" value="P-TYPE DOMAIN-CONTAINING PROTEIN"/>
    <property type="match status" value="1"/>
</dbReference>
<evidence type="ECO:0000256" key="2">
    <source>
        <dbReference type="ARBA" id="ARBA00022729"/>
    </source>
</evidence>
<organism evidence="10 11">
    <name type="scientific">Oryza meyeriana var. granulata</name>
    <dbReference type="NCBI Taxonomy" id="110450"/>
    <lineage>
        <taxon>Eukaryota</taxon>
        <taxon>Viridiplantae</taxon>
        <taxon>Streptophyta</taxon>
        <taxon>Embryophyta</taxon>
        <taxon>Tracheophyta</taxon>
        <taxon>Spermatophyta</taxon>
        <taxon>Magnoliopsida</taxon>
        <taxon>Liliopsida</taxon>
        <taxon>Poales</taxon>
        <taxon>Poaceae</taxon>
        <taxon>BOP clade</taxon>
        <taxon>Oryzoideae</taxon>
        <taxon>Oryzeae</taxon>
        <taxon>Oryzinae</taxon>
        <taxon>Oryza</taxon>
        <taxon>Oryza meyeriana</taxon>
    </lineage>
</organism>
<dbReference type="InterPro" id="IPR048395">
    <property type="entry name" value="Glyco_hydro_31_C"/>
</dbReference>
<protein>
    <recommendedName>
        <fullName evidence="12">DUF5110 domain-containing protein</fullName>
    </recommendedName>
</protein>
<accession>A0A6G1CXM7</accession>
<gene>
    <name evidence="10" type="ORF">E2562_036034</name>
</gene>
<dbReference type="SUPFAM" id="SSF51011">
    <property type="entry name" value="Glycosyl hydrolase domain"/>
    <property type="match status" value="1"/>
</dbReference>
<evidence type="ECO:0008006" key="12">
    <source>
        <dbReference type="Google" id="ProtNLM"/>
    </source>
</evidence>
<dbReference type="EMBL" id="SPHZ02000008">
    <property type="protein sequence ID" value="KAF0904664.1"/>
    <property type="molecule type" value="Genomic_DNA"/>
</dbReference>
<keyword evidence="2 7" id="KW-0732">Signal</keyword>
<evidence type="ECO:0000313" key="10">
    <source>
        <dbReference type="EMBL" id="KAF0904664.1"/>
    </source>
</evidence>
<feature type="signal peptide" evidence="7">
    <location>
        <begin position="1"/>
        <end position="25"/>
    </location>
</feature>
<evidence type="ECO:0000256" key="7">
    <source>
        <dbReference type="SAM" id="SignalP"/>
    </source>
</evidence>
<comment type="similarity">
    <text evidence="1 6">Belongs to the glycosyl hydrolase 31 family.</text>
</comment>
<name>A0A6G1CXM7_9ORYZ</name>
<dbReference type="InterPro" id="IPR013780">
    <property type="entry name" value="Glyco_hydro_b"/>
</dbReference>
<dbReference type="OrthoDB" id="1414216at2759"/>
<evidence type="ECO:0000256" key="1">
    <source>
        <dbReference type="ARBA" id="ARBA00007806"/>
    </source>
</evidence>
<reference evidence="10 11" key="1">
    <citation type="submission" date="2019-11" db="EMBL/GenBank/DDBJ databases">
        <title>Whole genome sequence of Oryza granulata.</title>
        <authorList>
            <person name="Li W."/>
        </authorList>
    </citation>
    <scope>NUCLEOTIDE SEQUENCE [LARGE SCALE GENOMIC DNA]</scope>
    <source>
        <strain evidence="11">cv. Menghai</strain>
        <tissue evidence="10">Leaf</tissue>
    </source>
</reference>
<evidence type="ECO:0000256" key="6">
    <source>
        <dbReference type="RuleBase" id="RU361185"/>
    </source>
</evidence>
<feature type="chain" id="PRO_5026066948" description="DUF5110 domain-containing protein" evidence="7">
    <location>
        <begin position="26"/>
        <end position="365"/>
    </location>
</feature>
<dbReference type="FunFam" id="2.60.40.1180:FF:000044">
    <property type="entry name" value="Alpha-glucosidase 1"/>
    <property type="match status" value="1"/>
</dbReference>
<evidence type="ECO:0000259" key="9">
    <source>
        <dbReference type="Pfam" id="PF21365"/>
    </source>
</evidence>
<dbReference type="InterPro" id="IPR017853">
    <property type="entry name" value="GH"/>
</dbReference>
<dbReference type="Pfam" id="PF01055">
    <property type="entry name" value="Glyco_hydro_31_2nd"/>
    <property type="match status" value="1"/>
</dbReference>
<dbReference type="InterPro" id="IPR000322">
    <property type="entry name" value="Glyco_hydro_31_TIM"/>
</dbReference>